<proteinExistence type="predicted"/>
<dbReference type="AlphaFoldDB" id="X1IKS3"/>
<comment type="caution">
    <text evidence="6">The sequence shown here is derived from an EMBL/GenBank/DDBJ whole genome shotgun (WGS) entry which is preliminary data.</text>
</comment>
<keyword evidence="2 4" id="KW-1133">Transmembrane helix</keyword>
<dbReference type="EMBL" id="BARU01018579">
    <property type="protein sequence ID" value="GAH58153.1"/>
    <property type="molecule type" value="Genomic_DNA"/>
</dbReference>
<evidence type="ECO:0000259" key="5">
    <source>
        <dbReference type="PROSITE" id="PS50929"/>
    </source>
</evidence>
<dbReference type="GO" id="GO:0016020">
    <property type="term" value="C:membrane"/>
    <property type="evidence" value="ECO:0007669"/>
    <property type="project" value="InterPro"/>
</dbReference>
<dbReference type="GO" id="GO:0005524">
    <property type="term" value="F:ATP binding"/>
    <property type="evidence" value="ECO:0007669"/>
    <property type="project" value="InterPro"/>
</dbReference>
<gene>
    <name evidence="6" type="ORF">S03H2_30701</name>
</gene>
<feature type="transmembrane region" description="Helical" evidence="4">
    <location>
        <begin position="45"/>
        <end position="68"/>
    </location>
</feature>
<feature type="domain" description="ABC transmembrane type-1" evidence="5">
    <location>
        <begin position="48"/>
        <end position="129"/>
    </location>
</feature>
<accession>X1IKS3</accession>
<keyword evidence="3 4" id="KW-0472">Membrane</keyword>
<dbReference type="Gene3D" id="1.20.1560.10">
    <property type="entry name" value="ABC transporter type 1, transmembrane domain"/>
    <property type="match status" value="1"/>
</dbReference>
<feature type="non-terminal residue" evidence="6">
    <location>
        <position position="129"/>
    </location>
</feature>
<evidence type="ECO:0000256" key="3">
    <source>
        <dbReference type="ARBA" id="ARBA00023136"/>
    </source>
</evidence>
<dbReference type="SUPFAM" id="SSF90123">
    <property type="entry name" value="ABC transporter transmembrane region"/>
    <property type="match status" value="1"/>
</dbReference>
<keyword evidence="1 4" id="KW-0812">Transmembrane</keyword>
<dbReference type="InterPro" id="IPR011527">
    <property type="entry name" value="ABC1_TM_dom"/>
</dbReference>
<feature type="transmembrane region" description="Helical" evidence="4">
    <location>
        <begin position="74"/>
        <end position="100"/>
    </location>
</feature>
<evidence type="ECO:0000256" key="4">
    <source>
        <dbReference type="SAM" id="Phobius"/>
    </source>
</evidence>
<evidence type="ECO:0000256" key="1">
    <source>
        <dbReference type="ARBA" id="ARBA00022692"/>
    </source>
</evidence>
<organism evidence="6">
    <name type="scientific">marine sediment metagenome</name>
    <dbReference type="NCBI Taxonomy" id="412755"/>
    <lineage>
        <taxon>unclassified sequences</taxon>
        <taxon>metagenomes</taxon>
        <taxon>ecological metagenomes</taxon>
    </lineage>
</organism>
<reference evidence="6" key="1">
    <citation type="journal article" date="2014" name="Front. Microbiol.">
        <title>High frequency of phylogenetically diverse reductive dehalogenase-homologous genes in deep subseafloor sedimentary metagenomes.</title>
        <authorList>
            <person name="Kawai M."/>
            <person name="Futagami T."/>
            <person name="Toyoda A."/>
            <person name="Takaki Y."/>
            <person name="Nishi S."/>
            <person name="Hori S."/>
            <person name="Arai W."/>
            <person name="Tsubouchi T."/>
            <person name="Morono Y."/>
            <person name="Uchiyama I."/>
            <person name="Ito T."/>
            <person name="Fujiyama A."/>
            <person name="Inagaki F."/>
            <person name="Takami H."/>
        </authorList>
    </citation>
    <scope>NUCLEOTIDE SEQUENCE</scope>
    <source>
        <strain evidence="6">Expedition CK06-06</strain>
    </source>
</reference>
<protein>
    <recommendedName>
        <fullName evidence="5">ABC transmembrane type-1 domain-containing protein</fullName>
    </recommendedName>
</protein>
<evidence type="ECO:0000256" key="2">
    <source>
        <dbReference type="ARBA" id="ARBA00022989"/>
    </source>
</evidence>
<dbReference type="GO" id="GO:0140359">
    <property type="term" value="F:ABC-type transporter activity"/>
    <property type="evidence" value="ECO:0007669"/>
    <property type="project" value="InterPro"/>
</dbReference>
<dbReference type="PROSITE" id="PS50929">
    <property type="entry name" value="ABC_TM1F"/>
    <property type="match status" value="1"/>
</dbReference>
<dbReference type="InterPro" id="IPR036640">
    <property type="entry name" value="ABC1_TM_sf"/>
</dbReference>
<evidence type="ECO:0000313" key="6">
    <source>
        <dbReference type="EMBL" id="GAH58153.1"/>
    </source>
</evidence>
<sequence>MLNKKKLDSEPIVEFSPGKDSYINARKKGATRWILAHLFHGSNKFFIIIIIFTIILSANLSSIIYIIIGETISALLSGLTALLGNYILILLTLGITGPILRILSRMLIEILAQRTERDARKEFFTNLLG</sequence>
<name>X1IKS3_9ZZZZ</name>